<proteinExistence type="predicted"/>
<reference evidence="2" key="1">
    <citation type="submission" date="2020-11" db="EMBL/GenBank/DDBJ databases">
        <title>Sequencing the genomes of 1000 actinobacteria strains.</title>
        <authorList>
            <person name="Klenk H.-P."/>
        </authorList>
    </citation>
    <scope>NUCLEOTIDE SEQUENCE</scope>
    <source>
        <strain evidence="2">DSM 45356</strain>
    </source>
</reference>
<comment type="caution">
    <text evidence="2">The sequence shown here is derived from an EMBL/GenBank/DDBJ whole genome shotgun (WGS) entry which is preliminary data.</text>
</comment>
<dbReference type="AlphaFoldDB" id="A0A8J7GHC2"/>
<evidence type="ECO:0000313" key="2">
    <source>
        <dbReference type="EMBL" id="MBG6136268.1"/>
    </source>
</evidence>
<feature type="region of interest" description="Disordered" evidence="1">
    <location>
        <begin position="139"/>
        <end position="162"/>
    </location>
</feature>
<name>A0A8J7GHC2_9ACTN</name>
<feature type="compositionally biased region" description="Polar residues" evidence="1">
    <location>
        <begin position="145"/>
        <end position="155"/>
    </location>
</feature>
<organism evidence="2 3">
    <name type="scientific">Longispora fulva</name>
    <dbReference type="NCBI Taxonomy" id="619741"/>
    <lineage>
        <taxon>Bacteria</taxon>
        <taxon>Bacillati</taxon>
        <taxon>Actinomycetota</taxon>
        <taxon>Actinomycetes</taxon>
        <taxon>Micromonosporales</taxon>
        <taxon>Micromonosporaceae</taxon>
        <taxon>Longispora</taxon>
    </lineage>
</organism>
<protein>
    <submittedName>
        <fullName evidence="2">Uncharacterized protein</fullName>
    </submittedName>
</protein>
<dbReference type="Proteomes" id="UP000622552">
    <property type="component" value="Unassembled WGS sequence"/>
</dbReference>
<dbReference type="EMBL" id="JADOUF010000001">
    <property type="protein sequence ID" value="MBG6136268.1"/>
    <property type="molecule type" value="Genomic_DNA"/>
</dbReference>
<accession>A0A8J7GHC2</accession>
<gene>
    <name evidence="2" type="ORF">IW245_002462</name>
</gene>
<evidence type="ECO:0000256" key="1">
    <source>
        <dbReference type="SAM" id="MobiDB-lite"/>
    </source>
</evidence>
<sequence length="162" mass="18281">MRADSDPDACDQQIHMPQTMPLLPARVWSERDWTRIRAGYRAQDMDEKWNVHTSGVTAFMHRSWTGNRIYQATFAAVEGGWRISSALVESDPDHYKRTSDEFDRVMLEVVLSSIVLGEPATELRAEFVELTRRSSGRADIPGSVLQHSALGQRTEPTPGPRA</sequence>
<dbReference type="RefSeq" id="WP_197003265.1">
    <property type="nucleotide sequence ID" value="NZ_BONS01000036.1"/>
</dbReference>
<keyword evidence="3" id="KW-1185">Reference proteome</keyword>
<evidence type="ECO:0000313" key="3">
    <source>
        <dbReference type="Proteomes" id="UP000622552"/>
    </source>
</evidence>